<dbReference type="InterPro" id="IPR026022">
    <property type="entry name" value="PhoU_dom"/>
</dbReference>
<dbReference type="GO" id="GO:0030643">
    <property type="term" value="P:intracellular phosphate ion homeostasis"/>
    <property type="evidence" value="ECO:0007669"/>
    <property type="project" value="InterPro"/>
</dbReference>
<evidence type="ECO:0000256" key="7">
    <source>
        <dbReference type="ARBA" id="ARBA00056181"/>
    </source>
</evidence>
<dbReference type="Proteomes" id="UP000595224">
    <property type="component" value="Chromosome"/>
</dbReference>
<evidence type="ECO:0000259" key="9">
    <source>
        <dbReference type="Pfam" id="PF01895"/>
    </source>
</evidence>
<accession>A0A7T3V4R6</accession>
<protein>
    <recommendedName>
        <fullName evidence="8">Phosphate-specific transport system accessory protein PhoU</fullName>
    </recommendedName>
</protein>
<name>A0A7T3V4R6_9SPIR</name>
<keyword evidence="5 8" id="KW-0963">Cytoplasm</keyword>
<dbReference type="InterPro" id="IPR028366">
    <property type="entry name" value="PhoU"/>
</dbReference>
<dbReference type="PANTHER" id="PTHR42930:SF3">
    <property type="entry name" value="PHOSPHATE-SPECIFIC TRANSPORT SYSTEM ACCESSORY PROTEIN PHOU"/>
    <property type="match status" value="1"/>
</dbReference>
<keyword evidence="6 8" id="KW-0592">Phosphate transport</keyword>
<dbReference type="EMBL" id="CP064936">
    <property type="protein sequence ID" value="QQA00596.1"/>
    <property type="molecule type" value="Genomic_DNA"/>
</dbReference>
<dbReference type="Pfam" id="PF01895">
    <property type="entry name" value="PhoU"/>
    <property type="match status" value="2"/>
</dbReference>
<keyword evidence="4 8" id="KW-0813">Transport</keyword>
<comment type="subcellular location">
    <subcellularLocation>
        <location evidence="1 8">Cytoplasm</location>
    </subcellularLocation>
</comment>
<proteinExistence type="inferred from homology"/>
<dbReference type="RefSeq" id="WP_198442319.1">
    <property type="nucleotide sequence ID" value="NZ_CBCSHE010000014.1"/>
</dbReference>
<evidence type="ECO:0000256" key="6">
    <source>
        <dbReference type="ARBA" id="ARBA00022592"/>
    </source>
</evidence>
<comment type="subunit">
    <text evidence="3 8">Homodimer.</text>
</comment>
<evidence type="ECO:0000256" key="3">
    <source>
        <dbReference type="ARBA" id="ARBA00011738"/>
    </source>
</evidence>
<dbReference type="GO" id="GO:0006817">
    <property type="term" value="P:phosphate ion transport"/>
    <property type="evidence" value="ECO:0007669"/>
    <property type="project" value="UniProtKB-KW"/>
</dbReference>
<comment type="similarity">
    <text evidence="2 8">Belongs to the PhoU family.</text>
</comment>
<keyword evidence="11" id="KW-1185">Reference proteome</keyword>
<feature type="domain" description="PhoU" evidence="9">
    <location>
        <begin position="119"/>
        <end position="207"/>
    </location>
</feature>
<evidence type="ECO:0000256" key="1">
    <source>
        <dbReference type="ARBA" id="ARBA00004496"/>
    </source>
</evidence>
<dbReference type="FunFam" id="1.20.58.220:FF:000004">
    <property type="entry name" value="Phosphate-specific transport system accessory protein PhoU"/>
    <property type="match status" value="1"/>
</dbReference>
<dbReference type="PANTHER" id="PTHR42930">
    <property type="entry name" value="PHOSPHATE-SPECIFIC TRANSPORT SYSTEM ACCESSORY PROTEIN PHOU"/>
    <property type="match status" value="1"/>
</dbReference>
<dbReference type="PIRSF" id="PIRSF003107">
    <property type="entry name" value="PhoU"/>
    <property type="match status" value="1"/>
</dbReference>
<sequence length="217" mass="24105">MRQYFDSQLKELNKSLQNMGSLCEDCITCATQALLTGSSELGDKAIELEHETDICEREIQSLCMKILYTQQPVARDLKTVSAALKMITDLERIGDQGSDIAELLRHTSIDIRSNSSHIAAMADATIKMVTGSVDAFVRHDAQLAVQVARQDDEVDALFTQVKDDVLNMITSGEKHDRNFAEQVLDTLMIAKYLERIGDHAVNVTEAVRMGLGETEEN</sequence>
<dbReference type="AlphaFoldDB" id="A0A7T3V4R6"/>
<dbReference type="GO" id="GO:0045936">
    <property type="term" value="P:negative regulation of phosphate metabolic process"/>
    <property type="evidence" value="ECO:0007669"/>
    <property type="project" value="InterPro"/>
</dbReference>
<evidence type="ECO:0000256" key="2">
    <source>
        <dbReference type="ARBA" id="ARBA00008107"/>
    </source>
</evidence>
<comment type="function">
    <text evidence="7 8">Plays a role in the regulation of phosphate uptake.</text>
</comment>
<dbReference type="KEGG" id="tper:IWA51_10040"/>
<evidence type="ECO:0000313" key="10">
    <source>
        <dbReference type="EMBL" id="QQA00596.1"/>
    </source>
</evidence>
<evidence type="ECO:0000256" key="4">
    <source>
        <dbReference type="ARBA" id="ARBA00022448"/>
    </source>
</evidence>
<dbReference type="GO" id="GO:0005737">
    <property type="term" value="C:cytoplasm"/>
    <property type="evidence" value="ECO:0007669"/>
    <property type="project" value="UniProtKB-SubCell"/>
</dbReference>
<gene>
    <name evidence="10" type="primary">phoU</name>
    <name evidence="10" type="ORF">IWA51_10040</name>
</gene>
<organism evidence="10 11">
    <name type="scientific">Treponema peruense</name>
    <dbReference type="NCBI Taxonomy" id="2787628"/>
    <lineage>
        <taxon>Bacteria</taxon>
        <taxon>Pseudomonadati</taxon>
        <taxon>Spirochaetota</taxon>
        <taxon>Spirochaetia</taxon>
        <taxon>Spirochaetales</taxon>
        <taxon>Treponemataceae</taxon>
        <taxon>Treponema</taxon>
    </lineage>
</organism>
<dbReference type="SUPFAM" id="SSF109755">
    <property type="entry name" value="PhoU-like"/>
    <property type="match status" value="1"/>
</dbReference>
<evidence type="ECO:0000313" key="11">
    <source>
        <dbReference type="Proteomes" id="UP000595224"/>
    </source>
</evidence>
<dbReference type="NCBIfam" id="TIGR02135">
    <property type="entry name" value="phoU_full"/>
    <property type="match status" value="1"/>
</dbReference>
<evidence type="ECO:0000256" key="8">
    <source>
        <dbReference type="PIRNR" id="PIRNR003107"/>
    </source>
</evidence>
<dbReference type="Gene3D" id="1.20.58.220">
    <property type="entry name" value="Phosphate transport system protein phou homolog 2, domain 2"/>
    <property type="match status" value="1"/>
</dbReference>
<reference evidence="10" key="1">
    <citation type="submission" date="2020-11" db="EMBL/GenBank/DDBJ databases">
        <title>Treponema Peruensis nv. sp., first commensal Treponema isolated from human feces.</title>
        <authorList>
            <person name="Belkhou C."/>
            <person name="Raes J."/>
        </authorList>
    </citation>
    <scope>NUCLEOTIDE SEQUENCE [LARGE SCALE GENOMIC DNA]</scope>
    <source>
        <strain evidence="10">RCC2812</strain>
    </source>
</reference>
<evidence type="ECO:0000256" key="5">
    <source>
        <dbReference type="ARBA" id="ARBA00022490"/>
    </source>
</evidence>
<feature type="domain" description="PhoU" evidence="9">
    <location>
        <begin position="17"/>
        <end position="103"/>
    </location>
</feature>
<dbReference type="InterPro" id="IPR038078">
    <property type="entry name" value="PhoU-like_sf"/>
</dbReference>